<name>A0ABP0CX78_9PEZI</name>
<evidence type="ECO:0000256" key="1">
    <source>
        <dbReference type="SAM" id="MobiDB-lite"/>
    </source>
</evidence>
<feature type="region of interest" description="Disordered" evidence="1">
    <location>
        <begin position="41"/>
        <end position="128"/>
    </location>
</feature>
<feature type="region of interest" description="Disordered" evidence="1">
    <location>
        <begin position="498"/>
        <end position="556"/>
    </location>
</feature>
<feature type="compositionally biased region" description="Low complexity" evidence="1">
    <location>
        <begin position="425"/>
        <end position="448"/>
    </location>
</feature>
<feature type="compositionally biased region" description="Basic and acidic residues" evidence="1">
    <location>
        <begin position="286"/>
        <end position="296"/>
    </location>
</feature>
<feature type="region of interest" description="Disordered" evidence="1">
    <location>
        <begin position="425"/>
        <end position="460"/>
    </location>
</feature>
<feature type="region of interest" description="Disordered" evidence="1">
    <location>
        <begin position="286"/>
        <end position="338"/>
    </location>
</feature>
<keyword evidence="3" id="KW-1185">Reference proteome</keyword>
<reference evidence="2 3" key="1">
    <citation type="submission" date="2024-01" db="EMBL/GenBank/DDBJ databases">
        <authorList>
            <person name="Allen C."/>
            <person name="Tagirdzhanova G."/>
        </authorList>
    </citation>
    <scope>NUCLEOTIDE SEQUENCE [LARGE SCALE GENOMIC DNA]</scope>
</reference>
<feature type="compositionally biased region" description="Low complexity" evidence="1">
    <location>
        <begin position="536"/>
        <end position="545"/>
    </location>
</feature>
<accession>A0ABP0CX78</accession>
<gene>
    <name evidence="2" type="ORF">SCUCBS95973_009689</name>
</gene>
<evidence type="ECO:0000313" key="2">
    <source>
        <dbReference type="EMBL" id="CAK7236678.1"/>
    </source>
</evidence>
<organism evidence="2 3">
    <name type="scientific">Sporothrix curviconia</name>
    <dbReference type="NCBI Taxonomy" id="1260050"/>
    <lineage>
        <taxon>Eukaryota</taxon>
        <taxon>Fungi</taxon>
        <taxon>Dikarya</taxon>
        <taxon>Ascomycota</taxon>
        <taxon>Pezizomycotina</taxon>
        <taxon>Sordariomycetes</taxon>
        <taxon>Sordariomycetidae</taxon>
        <taxon>Ophiostomatales</taxon>
        <taxon>Ophiostomataceae</taxon>
        <taxon>Sporothrix</taxon>
    </lineage>
</organism>
<protein>
    <submittedName>
        <fullName evidence="2">Uncharacterized protein</fullName>
    </submittedName>
</protein>
<feature type="compositionally biased region" description="Acidic residues" evidence="1">
    <location>
        <begin position="297"/>
        <end position="325"/>
    </location>
</feature>
<proteinExistence type="predicted"/>
<feature type="compositionally biased region" description="Pro residues" evidence="1">
    <location>
        <begin position="66"/>
        <end position="83"/>
    </location>
</feature>
<evidence type="ECO:0000313" key="3">
    <source>
        <dbReference type="Proteomes" id="UP001642405"/>
    </source>
</evidence>
<dbReference type="EMBL" id="CAWUHB010000121">
    <property type="protein sequence ID" value="CAK7236678.1"/>
    <property type="molecule type" value="Genomic_DNA"/>
</dbReference>
<comment type="caution">
    <text evidence="2">The sequence shown here is derived from an EMBL/GenBank/DDBJ whole genome shotgun (WGS) entry which is preliminary data.</text>
</comment>
<dbReference type="Proteomes" id="UP001642405">
    <property type="component" value="Unassembled WGS sequence"/>
</dbReference>
<sequence length="556" mass="59771">MADDNDPPKNPFVRWKQHVDAHIGMTLQGLLGIPNMVSKNLNIRQEPNSGSGSGSEPGSGPADGSQPPPSSSSSPPPPPPPPSSSQANARSIAGSGNGGSSSSSNTHSNYTPSLPTPTGPSDNDDGLDGVDAAQLLAWHKFVYYSPYSPLKLQQQQHLHLLPPPVPQDVPFGADPFAFTYADAFEDLLRASSGGPLLDLADRSYRNLHYQMRYGSTIEPPYAFFHRMHSQRLLDAYFPRSLTAAAAAVGSAEEKDGFADTASDDVVRAVTALAERDRDLWREQRAEEAYADKHDGGPYDDDTGEWDDGADEDEAEADGNDDDDEGGSPWIRRPGPVKPQSYGYGGTLFGELDRVFRVLGRIIDEDTGAAAERAANKNDQDTITPHSAMDKTEAEANAEDELYNAVRSAYSNAERSLGSLIKTFSGSFDSSSSSSSSSSISTTGSASSIRDTDGRQGDTIQTTEEHIDAFGNRHVKTVVQRLDADGNEVARETRYTIRSQSAQEAAALKDAYDDDSSGNDEEGRGEKNADALPKPASSNNNDNNDNNDSRGSGWFWK</sequence>
<feature type="region of interest" description="Disordered" evidence="1">
    <location>
        <begin position="370"/>
        <end position="395"/>
    </location>
</feature>